<evidence type="ECO:0000256" key="6">
    <source>
        <dbReference type="SAM" id="Phobius"/>
    </source>
</evidence>
<dbReference type="GO" id="GO:0005886">
    <property type="term" value="C:plasma membrane"/>
    <property type="evidence" value="ECO:0007669"/>
    <property type="project" value="UniProtKB-SubCell"/>
</dbReference>
<proteinExistence type="predicted"/>
<keyword evidence="5 6" id="KW-0472">Membrane</keyword>
<gene>
    <name evidence="8" type="ORF">HP550_02300</name>
</gene>
<evidence type="ECO:0000256" key="4">
    <source>
        <dbReference type="ARBA" id="ARBA00022989"/>
    </source>
</evidence>
<sequence length="186" mass="18872">MTPLVLAVVVASAVGAATSPWWWGRARSRPTGARRVLRRATAGRPPAPLDPVLLLDLIDVAIATGASVPRALAAVGAAVGGEQGDALARGATGLLLGSSWHSAWSGAPVADVVDVLETSWTTGSAPGPALRGRADQLRRERRARTAAAAGSLGVQLVLPLGLCFLPAFVLLGLVPMLLSLAGDLLG</sequence>
<dbReference type="AlphaFoldDB" id="A0A7Y5ZYZ7"/>
<keyword evidence="2" id="KW-1003">Cell membrane</keyword>
<dbReference type="InterPro" id="IPR018076">
    <property type="entry name" value="T2SS_GspF_dom"/>
</dbReference>
<feature type="domain" description="Type II secretion system protein GspF" evidence="7">
    <location>
        <begin position="60"/>
        <end position="172"/>
    </location>
</feature>
<evidence type="ECO:0000256" key="2">
    <source>
        <dbReference type="ARBA" id="ARBA00022475"/>
    </source>
</evidence>
<dbReference type="Pfam" id="PF00482">
    <property type="entry name" value="T2SSF"/>
    <property type="match status" value="1"/>
</dbReference>
<keyword evidence="9" id="KW-1185">Reference proteome</keyword>
<dbReference type="EMBL" id="JABMCI010000041">
    <property type="protein sequence ID" value="NUU16083.1"/>
    <property type="molecule type" value="Genomic_DNA"/>
</dbReference>
<protein>
    <submittedName>
        <fullName evidence="8">Secretion system protein</fullName>
    </submittedName>
</protein>
<evidence type="ECO:0000313" key="9">
    <source>
        <dbReference type="Proteomes" id="UP000565724"/>
    </source>
</evidence>
<evidence type="ECO:0000256" key="1">
    <source>
        <dbReference type="ARBA" id="ARBA00004651"/>
    </source>
</evidence>
<accession>A0A7Y5ZYZ7</accession>
<evidence type="ECO:0000256" key="5">
    <source>
        <dbReference type="ARBA" id="ARBA00023136"/>
    </source>
</evidence>
<dbReference type="Proteomes" id="UP000565724">
    <property type="component" value="Unassembled WGS sequence"/>
</dbReference>
<evidence type="ECO:0000313" key="8">
    <source>
        <dbReference type="EMBL" id="NUU16083.1"/>
    </source>
</evidence>
<keyword evidence="3 6" id="KW-0812">Transmembrane</keyword>
<dbReference type="RefSeq" id="WP_175345974.1">
    <property type="nucleotide sequence ID" value="NZ_JABMCI010000041.1"/>
</dbReference>
<keyword evidence="4 6" id="KW-1133">Transmembrane helix</keyword>
<evidence type="ECO:0000256" key="3">
    <source>
        <dbReference type="ARBA" id="ARBA00022692"/>
    </source>
</evidence>
<reference evidence="8 9" key="1">
    <citation type="submission" date="2020-05" db="EMBL/GenBank/DDBJ databases">
        <title>Genome Sequencing of Type Strains.</title>
        <authorList>
            <person name="Lemaire J.F."/>
            <person name="Inderbitzin P."/>
            <person name="Gregorio O.A."/>
            <person name="Collins S.B."/>
            <person name="Wespe N."/>
            <person name="Knight-Connoni V."/>
        </authorList>
    </citation>
    <scope>NUCLEOTIDE SEQUENCE [LARGE SCALE GENOMIC DNA]</scope>
    <source>
        <strain evidence="8 9">ATCC 25174</strain>
    </source>
</reference>
<evidence type="ECO:0000259" key="7">
    <source>
        <dbReference type="Pfam" id="PF00482"/>
    </source>
</evidence>
<dbReference type="PANTHER" id="PTHR35007">
    <property type="entry name" value="INTEGRAL MEMBRANE PROTEIN-RELATED"/>
    <property type="match status" value="1"/>
</dbReference>
<feature type="transmembrane region" description="Helical" evidence="6">
    <location>
        <begin position="156"/>
        <end position="181"/>
    </location>
</feature>
<name>A0A7Y5ZYZ7_9CELL</name>
<comment type="subcellular location">
    <subcellularLocation>
        <location evidence="1">Cell membrane</location>
        <topology evidence="1">Multi-pass membrane protein</topology>
    </subcellularLocation>
</comment>
<organism evidence="8 9">
    <name type="scientific">Cellulomonas humilata</name>
    <dbReference type="NCBI Taxonomy" id="144055"/>
    <lineage>
        <taxon>Bacteria</taxon>
        <taxon>Bacillati</taxon>
        <taxon>Actinomycetota</taxon>
        <taxon>Actinomycetes</taxon>
        <taxon>Micrococcales</taxon>
        <taxon>Cellulomonadaceae</taxon>
        <taxon>Cellulomonas</taxon>
    </lineage>
</organism>
<comment type="caution">
    <text evidence="8">The sequence shown here is derived from an EMBL/GenBank/DDBJ whole genome shotgun (WGS) entry which is preliminary data.</text>
</comment>
<dbReference type="PANTHER" id="PTHR35007:SF3">
    <property type="entry name" value="POSSIBLE CONSERVED ALANINE RICH MEMBRANE PROTEIN"/>
    <property type="match status" value="1"/>
</dbReference>